<dbReference type="PANTHER" id="PTHR32089:SF112">
    <property type="entry name" value="LYSOZYME-LIKE PROTEIN-RELATED"/>
    <property type="match status" value="1"/>
</dbReference>
<feature type="coiled-coil region" evidence="4">
    <location>
        <begin position="200"/>
        <end position="248"/>
    </location>
</feature>
<comment type="similarity">
    <text evidence="2">Belongs to the methyl-accepting chemotaxis (MCP) protein family.</text>
</comment>
<feature type="transmembrane region" description="Helical" evidence="6">
    <location>
        <begin position="38"/>
        <end position="56"/>
    </location>
</feature>
<evidence type="ECO:0000313" key="9">
    <source>
        <dbReference type="EMBL" id="RJX48528.1"/>
    </source>
</evidence>
<feature type="compositionally biased region" description="Low complexity" evidence="5">
    <location>
        <begin position="608"/>
        <end position="621"/>
    </location>
</feature>
<dbReference type="SMART" id="SM00283">
    <property type="entry name" value="MA"/>
    <property type="match status" value="1"/>
</dbReference>
<keyword evidence="6" id="KW-0812">Transmembrane</keyword>
<dbReference type="Proteomes" id="UP000281564">
    <property type="component" value="Unassembled WGS sequence"/>
</dbReference>
<dbReference type="OrthoDB" id="8523at2157"/>
<feature type="region of interest" description="Disordered" evidence="5">
    <location>
        <begin position="599"/>
        <end position="630"/>
    </location>
</feature>
<dbReference type="PRINTS" id="PR00260">
    <property type="entry name" value="CHEMTRNSDUCR"/>
</dbReference>
<feature type="transmembrane region" description="Helical" evidence="6">
    <location>
        <begin position="68"/>
        <end position="89"/>
    </location>
</feature>
<dbReference type="PROSITE" id="PS50885">
    <property type="entry name" value="HAMP"/>
    <property type="match status" value="1"/>
</dbReference>
<dbReference type="AlphaFoldDB" id="A0A3A6QC62"/>
<dbReference type="Pfam" id="PF00015">
    <property type="entry name" value="MCPsignal"/>
    <property type="match status" value="1"/>
</dbReference>
<feature type="transmembrane region" description="Helical" evidence="6">
    <location>
        <begin position="141"/>
        <end position="164"/>
    </location>
</feature>
<comment type="caution">
    <text evidence="9">The sequence shown here is derived from an EMBL/GenBank/DDBJ whole genome shotgun (WGS) entry which is preliminary data.</text>
</comment>
<feature type="transmembrane region" description="Helical" evidence="6">
    <location>
        <begin position="176"/>
        <end position="197"/>
    </location>
</feature>
<keyword evidence="10" id="KW-1185">Reference proteome</keyword>
<proteinExistence type="inferred from homology"/>
<dbReference type="GO" id="GO:0006935">
    <property type="term" value="P:chemotaxis"/>
    <property type="evidence" value="ECO:0007669"/>
    <property type="project" value="InterPro"/>
</dbReference>
<keyword evidence="4" id="KW-0175">Coiled coil</keyword>
<keyword evidence="1 3" id="KW-0807">Transducer</keyword>
<reference evidence="9 10" key="1">
    <citation type="submission" date="2018-06" db="EMBL/GenBank/DDBJ databases">
        <title>Halonotius sp. F13-13 a new haloarchaeeon isolated from a solar saltern from Isla Cristina, Huelva, Spain.</title>
        <authorList>
            <person name="Duran-Viseras A."/>
            <person name="Sanchez-Porro C."/>
            <person name="Ventosa A."/>
        </authorList>
    </citation>
    <scope>NUCLEOTIDE SEQUENCE [LARGE SCALE GENOMIC DNA]</scope>
    <source>
        <strain evidence="9 10">CECT 7525</strain>
    </source>
</reference>
<dbReference type="CDD" id="cd06225">
    <property type="entry name" value="HAMP"/>
    <property type="match status" value="1"/>
</dbReference>
<dbReference type="GO" id="GO:0007165">
    <property type="term" value="P:signal transduction"/>
    <property type="evidence" value="ECO:0007669"/>
    <property type="project" value="UniProtKB-KW"/>
</dbReference>
<dbReference type="Gene3D" id="1.10.287.950">
    <property type="entry name" value="Methyl-accepting chemotaxis protein"/>
    <property type="match status" value="1"/>
</dbReference>
<feature type="compositionally biased region" description="Basic and acidic residues" evidence="5">
    <location>
        <begin position="330"/>
        <end position="340"/>
    </location>
</feature>
<feature type="region of interest" description="Disordered" evidence="5">
    <location>
        <begin position="1"/>
        <end position="21"/>
    </location>
</feature>
<feature type="domain" description="HAMP" evidence="8">
    <location>
        <begin position="256"/>
        <end position="297"/>
    </location>
</feature>
<evidence type="ECO:0000256" key="2">
    <source>
        <dbReference type="ARBA" id="ARBA00029447"/>
    </source>
</evidence>
<evidence type="ECO:0000259" key="8">
    <source>
        <dbReference type="PROSITE" id="PS50885"/>
    </source>
</evidence>
<protein>
    <submittedName>
        <fullName evidence="9">Methyl-accepting chemotaxis protein</fullName>
    </submittedName>
</protein>
<accession>A0A3A6QC62</accession>
<feature type="coiled-coil region" evidence="4">
    <location>
        <begin position="387"/>
        <end position="414"/>
    </location>
</feature>
<dbReference type="CDD" id="cd11386">
    <property type="entry name" value="MCP_signal"/>
    <property type="match status" value="1"/>
</dbReference>
<dbReference type="InterPro" id="IPR004089">
    <property type="entry name" value="MCPsignal_dom"/>
</dbReference>
<sequence>MGAQTGNQSSGKLQRFINNTPDGSRITDDSFETRHRNVLIAIALQLPFIFGVSRLTGVESVTGAELPAIPLTHSIAGIVFLAIPLGIAIVSSLPRRVRTSLASFAFMSTAAILAYFTGGFIEAHFLYFVGVGVVALYEDWVPFAVAIGYVATQHSVFGLIEWFTVYNHPAAMANPVVWGGVHAFFVSLLSVAILVNWQSLAIARNEIEAQMSEVEQAKETVEQKRAEAEKQRKQAETQRERMAELNTQLADSYGSVIEACAQGDLTQRLDTDVDNEAMAEIATSFNAMVDQWEDTVEEIQSFGVAVSEASEEVSTSVTEIETAGEGVARSVEDVSRRSDTQNEQLQSVAGEMSDMSATIQEIASSAEEVSTTAAEAVDLSDTGRERAADATAQVDAIEQQAEAVAAQVNTLDEKMAEIDAIVDMIDEIADQTNLLALNASIEAARAGEAGEGFAVVANEVKSLAEAASDATDDIEQQIAEAQSVTDDTVTGIETMTEQVAEGADTIDATIDIFDEIADKIEESGSGIAEISSATDDQAASSTEVASMVDEAVTLSDETAGDAADVSAATEEQAASLAEVTDRVQDLSERAGDLRDEIATFETSSMVDAPSPTASAPAPRAADGGHPSSQG</sequence>
<evidence type="ECO:0000256" key="3">
    <source>
        <dbReference type="PROSITE-ProRule" id="PRU00284"/>
    </source>
</evidence>
<keyword evidence="6" id="KW-1133">Transmembrane helix</keyword>
<evidence type="ECO:0000256" key="1">
    <source>
        <dbReference type="ARBA" id="ARBA00023224"/>
    </source>
</evidence>
<evidence type="ECO:0000256" key="6">
    <source>
        <dbReference type="SAM" id="Phobius"/>
    </source>
</evidence>
<dbReference type="InterPro" id="IPR003660">
    <property type="entry name" value="HAMP_dom"/>
</dbReference>
<organism evidence="9 10">
    <name type="scientific">Halonotius pteroides</name>
    <dbReference type="NCBI Taxonomy" id="268735"/>
    <lineage>
        <taxon>Archaea</taxon>
        <taxon>Methanobacteriati</taxon>
        <taxon>Methanobacteriota</taxon>
        <taxon>Stenosarchaea group</taxon>
        <taxon>Halobacteria</taxon>
        <taxon>Halobacteriales</taxon>
        <taxon>Haloferacaceae</taxon>
        <taxon>Halonotius</taxon>
    </lineage>
</organism>
<dbReference type="GO" id="GO:0016020">
    <property type="term" value="C:membrane"/>
    <property type="evidence" value="ECO:0007669"/>
    <property type="project" value="InterPro"/>
</dbReference>
<name>A0A3A6QC62_9EURY</name>
<feature type="region of interest" description="Disordered" evidence="5">
    <location>
        <begin position="315"/>
        <end position="342"/>
    </location>
</feature>
<feature type="domain" description="Methyl-accepting transducer" evidence="7">
    <location>
        <begin position="316"/>
        <end position="552"/>
    </location>
</feature>
<dbReference type="SUPFAM" id="SSF58104">
    <property type="entry name" value="Methyl-accepting chemotaxis protein (MCP) signaling domain"/>
    <property type="match status" value="1"/>
</dbReference>
<dbReference type="SMART" id="SM00304">
    <property type="entry name" value="HAMP"/>
    <property type="match status" value="1"/>
</dbReference>
<dbReference type="InterPro" id="IPR004090">
    <property type="entry name" value="Chemotax_Me-accpt_rcpt"/>
</dbReference>
<dbReference type="RefSeq" id="WP_120085483.1">
    <property type="nucleotide sequence ID" value="NZ_QMDW01000019.1"/>
</dbReference>
<evidence type="ECO:0000256" key="4">
    <source>
        <dbReference type="SAM" id="Coils"/>
    </source>
</evidence>
<evidence type="ECO:0000256" key="5">
    <source>
        <dbReference type="SAM" id="MobiDB-lite"/>
    </source>
</evidence>
<evidence type="ECO:0000313" key="10">
    <source>
        <dbReference type="Proteomes" id="UP000281564"/>
    </source>
</evidence>
<evidence type="ECO:0000259" key="7">
    <source>
        <dbReference type="PROSITE" id="PS50111"/>
    </source>
</evidence>
<feature type="transmembrane region" description="Helical" evidence="6">
    <location>
        <begin position="101"/>
        <end position="121"/>
    </location>
</feature>
<dbReference type="PANTHER" id="PTHR32089">
    <property type="entry name" value="METHYL-ACCEPTING CHEMOTAXIS PROTEIN MCPB"/>
    <property type="match status" value="1"/>
</dbReference>
<dbReference type="EMBL" id="QMDW01000019">
    <property type="protein sequence ID" value="RJX48528.1"/>
    <property type="molecule type" value="Genomic_DNA"/>
</dbReference>
<keyword evidence="6" id="KW-0472">Membrane</keyword>
<dbReference type="PROSITE" id="PS50111">
    <property type="entry name" value="CHEMOTAXIS_TRANSDUC_2"/>
    <property type="match status" value="1"/>
</dbReference>
<dbReference type="GO" id="GO:0004888">
    <property type="term" value="F:transmembrane signaling receptor activity"/>
    <property type="evidence" value="ECO:0007669"/>
    <property type="project" value="InterPro"/>
</dbReference>
<gene>
    <name evidence="9" type="ORF">DP106_11645</name>
</gene>